<sequence>MGTSKFLLQMSLFIAGWLAWNSLAPTDWRFDPYTFTFLTLLLSLQASYAAPLILLAQNRQDDRDRTEARIDRERAAMGVEINSFLARELSEMQRKLNDLSMDINMSNRNALSRKKFSARDKELNDRLDRIEQAVLALTAKVDPPPAKPQAKAKKAPAPEPAPAD</sequence>
<dbReference type="EMBL" id="WLYK01000007">
    <property type="protein sequence ID" value="MTD15739.1"/>
    <property type="molecule type" value="Genomic_DNA"/>
</dbReference>
<evidence type="ECO:0000256" key="2">
    <source>
        <dbReference type="SAM" id="Phobius"/>
    </source>
</evidence>
<evidence type="ECO:0000313" key="4">
    <source>
        <dbReference type="Proteomes" id="UP000460221"/>
    </source>
</evidence>
<organism evidence="3 4">
    <name type="scientific">Nakamurella alba</name>
    <dbReference type="NCBI Taxonomy" id="2665158"/>
    <lineage>
        <taxon>Bacteria</taxon>
        <taxon>Bacillati</taxon>
        <taxon>Actinomycetota</taxon>
        <taxon>Actinomycetes</taxon>
        <taxon>Nakamurellales</taxon>
        <taxon>Nakamurellaceae</taxon>
        <taxon>Nakamurella</taxon>
    </lineage>
</organism>
<dbReference type="Pfam" id="PF06210">
    <property type="entry name" value="DUF1003"/>
    <property type="match status" value="1"/>
</dbReference>
<protein>
    <submittedName>
        <fullName evidence="3">DUF1003 domain-containing protein</fullName>
    </submittedName>
</protein>
<evidence type="ECO:0000256" key="1">
    <source>
        <dbReference type="SAM" id="MobiDB-lite"/>
    </source>
</evidence>
<name>A0A7K1FQV0_9ACTN</name>
<proteinExistence type="predicted"/>
<evidence type="ECO:0000313" key="3">
    <source>
        <dbReference type="EMBL" id="MTD15739.1"/>
    </source>
</evidence>
<keyword evidence="2" id="KW-1133">Transmembrane helix</keyword>
<accession>A0A7K1FQV0</accession>
<gene>
    <name evidence="3" type="ORF">GIS00_17535</name>
</gene>
<feature type="transmembrane region" description="Helical" evidence="2">
    <location>
        <begin position="33"/>
        <end position="55"/>
    </location>
</feature>
<reference evidence="3 4" key="1">
    <citation type="submission" date="2019-11" db="EMBL/GenBank/DDBJ databases">
        <authorList>
            <person name="Jiang L.-Q."/>
        </authorList>
    </citation>
    <scope>NUCLEOTIDE SEQUENCE [LARGE SCALE GENOMIC DNA]</scope>
    <source>
        <strain evidence="3 4">YIM 132087</strain>
    </source>
</reference>
<dbReference type="Proteomes" id="UP000460221">
    <property type="component" value="Unassembled WGS sequence"/>
</dbReference>
<dbReference type="PANTHER" id="PTHR41386">
    <property type="entry name" value="INTEGRAL MEMBRANE PROTEIN-RELATED"/>
    <property type="match status" value="1"/>
</dbReference>
<dbReference type="InterPro" id="IPR010406">
    <property type="entry name" value="DUF1003"/>
</dbReference>
<dbReference type="PANTHER" id="PTHR41386:SF1">
    <property type="entry name" value="MEMBRANE PROTEIN"/>
    <property type="match status" value="1"/>
</dbReference>
<keyword evidence="2" id="KW-0812">Transmembrane</keyword>
<comment type="caution">
    <text evidence="3">The sequence shown here is derived from an EMBL/GenBank/DDBJ whole genome shotgun (WGS) entry which is preliminary data.</text>
</comment>
<feature type="region of interest" description="Disordered" evidence="1">
    <location>
        <begin position="139"/>
        <end position="164"/>
    </location>
</feature>
<keyword evidence="2" id="KW-0472">Membrane</keyword>
<dbReference type="AlphaFoldDB" id="A0A7K1FQV0"/>
<keyword evidence="4" id="KW-1185">Reference proteome</keyword>